<feature type="chain" id="PRO_5020569861" evidence="1">
    <location>
        <begin position="24"/>
        <end position="299"/>
    </location>
</feature>
<comment type="caution">
    <text evidence="2">The sequence shown here is derived from an EMBL/GenBank/DDBJ whole genome shotgun (WGS) entry which is preliminary data.</text>
</comment>
<sequence length="299" mass="32012">MWRKAVKLLVRLVRGASFAHAYAWTPGLSLAKPEGSEDIGEIVYRGRAVGGLLHPDVLTKRAGAEIFVIGSGPSVMQTRVADTDPSTAILLNGAMNLIGKEIGTPLAVAVEDERFVWRHFDLMRAKIDADTLCLFSVGVIRAICEIDRSWLADKRIILIDDIRKPCGARRRSTAELAGIACATLSDDGIAGFSDDPSVGVFQGGSVAISAIQFAAWCRPRTIGLFGIDISNADRPRFYEKAGDTAKSGIAGAEARIVGHVLLAHAICHRRGIELVNYSPVSALRGTAVGYDPRFAVTTG</sequence>
<dbReference type="AlphaFoldDB" id="A0A4Q2T3C5"/>
<keyword evidence="1" id="KW-0732">Signal</keyword>
<name>A0A4Q2T3C5_9HYPH</name>
<proteinExistence type="predicted"/>
<dbReference type="Proteomes" id="UP000291088">
    <property type="component" value="Unassembled WGS sequence"/>
</dbReference>
<keyword evidence="2" id="KW-0808">Transferase</keyword>
<evidence type="ECO:0000256" key="1">
    <source>
        <dbReference type="SAM" id="SignalP"/>
    </source>
</evidence>
<reference evidence="2 3" key="1">
    <citation type="submission" date="2019-01" db="EMBL/GenBank/DDBJ databases">
        <authorList>
            <person name="Deng T."/>
        </authorList>
    </citation>
    <scope>NUCLEOTIDE SEQUENCE [LARGE SCALE GENOMIC DNA]</scope>
    <source>
        <strain evidence="2 3">F8825</strain>
    </source>
</reference>
<organism evidence="2 3">
    <name type="scientific">Ciceribacter ferrooxidans</name>
    <dbReference type="NCBI Taxonomy" id="2509717"/>
    <lineage>
        <taxon>Bacteria</taxon>
        <taxon>Pseudomonadati</taxon>
        <taxon>Pseudomonadota</taxon>
        <taxon>Alphaproteobacteria</taxon>
        <taxon>Hyphomicrobiales</taxon>
        <taxon>Rhizobiaceae</taxon>
        <taxon>Ciceribacter</taxon>
    </lineage>
</organism>
<evidence type="ECO:0000313" key="2">
    <source>
        <dbReference type="EMBL" id="RYC12423.1"/>
    </source>
</evidence>
<protein>
    <submittedName>
        <fullName evidence="2">Glycosyl transferase</fullName>
    </submittedName>
</protein>
<keyword evidence="3" id="KW-1185">Reference proteome</keyword>
<feature type="signal peptide" evidence="1">
    <location>
        <begin position="1"/>
        <end position="23"/>
    </location>
</feature>
<accession>A0A4Q2T3C5</accession>
<dbReference type="EMBL" id="SDVB01000238">
    <property type="protein sequence ID" value="RYC12423.1"/>
    <property type="molecule type" value="Genomic_DNA"/>
</dbReference>
<evidence type="ECO:0000313" key="3">
    <source>
        <dbReference type="Proteomes" id="UP000291088"/>
    </source>
</evidence>
<dbReference type="GO" id="GO:0016740">
    <property type="term" value="F:transferase activity"/>
    <property type="evidence" value="ECO:0007669"/>
    <property type="project" value="UniProtKB-KW"/>
</dbReference>
<gene>
    <name evidence="2" type="ORF">EUU22_12890</name>
</gene>
<dbReference type="OrthoDB" id="8280268at2"/>